<dbReference type="OrthoDB" id="3340520at2759"/>
<evidence type="ECO:0008006" key="4">
    <source>
        <dbReference type="Google" id="ProtNLM"/>
    </source>
</evidence>
<keyword evidence="1" id="KW-0812">Transmembrane</keyword>
<keyword evidence="1" id="KW-1133">Transmembrane helix</keyword>
<evidence type="ECO:0000256" key="1">
    <source>
        <dbReference type="SAM" id="Phobius"/>
    </source>
</evidence>
<dbReference type="Proteomes" id="UP000799757">
    <property type="component" value="Unassembled WGS sequence"/>
</dbReference>
<dbReference type="PROSITE" id="PS51257">
    <property type="entry name" value="PROKAR_LIPOPROTEIN"/>
    <property type="match status" value="1"/>
</dbReference>
<dbReference type="Pfam" id="PF07103">
    <property type="entry name" value="DUF1365"/>
    <property type="match status" value="1"/>
</dbReference>
<dbReference type="PANTHER" id="PTHR33973">
    <property type="entry name" value="OS07G0153300 PROTEIN"/>
    <property type="match status" value="1"/>
</dbReference>
<name>A0A6A6XEH7_9PLEO</name>
<protein>
    <recommendedName>
        <fullName evidence="4">DUF1365-domain-containing protein</fullName>
    </recommendedName>
</protein>
<dbReference type="PANTHER" id="PTHR33973:SF4">
    <property type="entry name" value="OS07G0153300 PROTEIN"/>
    <property type="match status" value="1"/>
</dbReference>
<dbReference type="EMBL" id="MU001895">
    <property type="protein sequence ID" value="KAF2794305.1"/>
    <property type="molecule type" value="Genomic_DNA"/>
</dbReference>
<evidence type="ECO:0000313" key="3">
    <source>
        <dbReference type="Proteomes" id="UP000799757"/>
    </source>
</evidence>
<proteinExistence type="predicted"/>
<dbReference type="InterPro" id="IPR010775">
    <property type="entry name" value="DUF1365"/>
</dbReference>
<reference evidence="2" key="1">
    <citation type="journal article" date="2020" name="Stud. Mycol.">
        <title>101 Dothideomycetes genomes: a test case for predicting lifestyles and emergence of pathogens.</title>
        <authorList>
            <person name="Haridas S."/>
            <person name="Albert R."/>
            <person name="Binder M."/>
            <person name="Bloem J."/>
            <person name="Labutti K."/>
            <person name="Salamov A."/>
            <person name="Andreopoulos B."/>
            <person name="Baker S."/>
            <person name="Barry K."/>
            <person name="Bills G."/>
            <person name="Bluhm B."/>
            <person name="Cannon C."/>
            <person name="Castanera R."/>
            <person name="Culley D."/>
            <person name="Daum C."/>
            <person name="Ezra D."/>
            <person name="Gonzalez J."/>
            <person name="Henrissat B."/>
            <person name="Kuo A."/>
            <person name="Liang C."/>
            <person name="Lipzen A."/>
            <person name="Lutzoni F."/>
            <person name="Magnuson J."/>
            <person name="Mondo S."/>
            <person name="Nolan M."/>
            <person name="Ohm R."/>
            <person name="Pangilinan J."/>
            <person name="Park H.-J."/>
            <person name="Ramirez L."/>
            <person name="Alfaro M."/>
            <person name="Sun H."/>
            <person name="Tritt A."/>
            <person name="Yoshinaga Y."/>
            <person name="Zwiers L.-H."/>
            <person name="Turgeon B."/>
            <person name="Goodwin S."/>
            <person name="Spatafora J."/>
            <person name="Crous P."/>
            <person name="Grigoriev I."/>
        </authorList>
    </citation>
    <scope>NUCLEOTIDE SEQUENCE</scope>
    <source>
        <strain evidence="2">CBS 109.77</strain>
    </source>
</reference>
<keyword evidence="3" id="KW-1185">Reference proteome</keyword>
<dbReference type="AlphaFoldDB" id="A0A6A6XEH7"/>
<gene>
    <name evidence="2" type="ORF">K505DRAFT_361186</name>
</gene>
<sequence>MPPYPKILAVYVIITFGLTACIYYTIRRVQTQTRTSIERSSHGVAIHKPQILRCKISHQRLFPEKNGFVYDYLAVGAPVRRAGGGNWFLSVDGDEERWWGRGWLRVVAGEHLRQGGGGGGRGRGQGNAETLEGRLDAFLRMEGLDPTRYPHVYLLTAPRFLGYKFSPASFWYLYNEEMRMEKVVAEVNNTFGERRMYIFTPIPSSLKPDPYAVLTFEHVAKDFHVSPFSSRKGAYVLETRDPAASGVVDVKVTLRSSKGRKKLVARWWSAEPAIDPETAGLVEVVEVLFGWVWMGLVTFPRIVVQAIVLAQVRKLSVWHRPEPRETAVPREPTSGEKELAGVFMRYMQHLLGPALGDVKISVCYGIELQDSKAFKQSGRDVHSPTASVRTSDSVLELRIHTPQFYRQLITYERLTGFLTYTLLHPWEENHTAWSNDTERLIASIRRLEVAKEQCPGSTCESSLFSGTMWFAYEHIRSTMRLQGAYPNPGLPRARAGDIVVDKADYGILLSKNTNQGYFLDNFVRSHCELNVQVRYILAVLGVQWRTKIMGVIGGE</sequence>
<keyword evidence="1" id="KW-0472">Membrane</keyword>
<organism evidence="2 3">
    <name type="scientific">Melanomma pulvis-pyrius CBS 109.77</name>
    <dbReference type="NCBI Taxonomy" id="1314802"/>
    <lineage>
        <taxon>Eukaryota</taxon>
        <taxon>Fungi</taxon>
        <taxon>Dikarya</taxon>
        <taxon>Ascomycota</taxon>
        <taxon>Pezizomycotina</taxon>
        <taxon>Dothideomycetes</taxon>
        <taxon>Pleosporomycetidae</taxon>
        <taxon>Pleosporales</taxon>
        <taxon>Melanommataceae</taxon>
        <taxon>Melanomma</taxon>
    </lineage>
</organism>
<accession>A0A6A6XEH7</accession>
<feature type="transmembrane region" description="Helical" evidence="1">
    <location>
        <begin position="7"/>
        <end position="26"/>
    </location>
</feature>
<evidence type="ECO:0000313" key="2">
    <source>
        <dbReference type="EMBL" id="KAF2794305.1"/>
    </source>
</evidence>